<accession>A0A1D8KK81</accession>
<dbReference type="Pfam" id="PF13640">
    <property type="entry name" value="2OG-FeII_Oxy_3"/>
    <property type="match status" value="1"/>
</dbReference>
<proteinExistence type="predicted"/>
<organism evidence="7 8">
    <name type="scientific">Synechococcus phage S-CAM3</name>
    <dbReference type="NCBI Taxonomy" id="1883366"/>
    <lineage>
        <taxon>Viruses</taxon>
        <taxon>Duplodnaviria</taxon>
        <taxon>Heunggongvirae</taxon>
        <taxon>Uroviricota</taxon>
        <taxon>Caudoviricetes</taxon>
        <taxon>Pantevenvirales</taxon>
        <taxon>Kyanoviridae</taxon>
        <taxon>Charybdisvirus</taxon>
        <taxon>Charybdisvirus scam3</taxon>
    </lineage>
</organism>
<comment type="cofactor">
    <cofactor evidence="1">
        <name>L-ascorbate</name>
        <dbReference type="ChEBI" id="CHEBI:38290"/>
    </cofactor>
</comment>
<reference evidence="8 9" key="1">
    <citation type="journal article" date="2016" name="Virology">
        <title>The genomic content and context of auxiliary metabolic genes in marine cyanomyoviruses.</title>
        <authorList>
            <person name="Crummett L.T."/>
            <person name="Puxty R.J."/>
            <person name="Weihe C."/>
            <person name="Marston M.F."/>
            <person name="Martiny J.B."/>
        </authorList>
    </citation>
    <scope>NUCLEOTIDE SEQUENCE [LARGE SCALE GENOMIC DNA]</scope>
    <source>
        <strain evidence="5">0808SB25</strain>
        <strain evidence="6">0910TB04</strain>
        <strain evidence="7">1010CC42</strain>
    </source>
</reference>
<dbReference type="Proteomes" id="UP000204537">
    <property type="component" value="Segment"/>
</dbReference>
<dbReference type="Proteomes" id="UP000240920">
    <property type="component" value="Segment"/>
</dbReference>
<dbReference type="EMBL" id="KU686197">
    <property type="protein sequence ID" value="AOV58536.1"/>
    <property type="molecule type" value="Genomic_DNA"/>
</dbReference>
<dbReference type="OrthoDB" id="11494at10239"/>
<dbReference type="GO" id="GO:0016705">
    <property type="term" value="F:oxidoreductase activity, acting on paired donors, with incorporation or reduction of molecular oxygen"/>
    <property type="evidence" value="ECO:0007669"/>
    <property type="project" value="InterPro"/>
</dbReference>
<dbReference type="SUPFAM" id="SSF51197">
    <property type="entry name" value="Clavaminate synthase-like"/>
    <property type="match status" value="1"/>
</dbReference>
<dbReference type="GeneID" id="30306321"/>
<dbReference type="GO" id="GO:0051213">
    <property type="term" value="F:dioxygenase activity"/>
    <property type="evidence" value="ECO:0007669"/>
    <property type="project" value="UniProtKB-KW"/>
</dbReference>
<dbReference type="Proteomes" id="UP000240804">
    <property type="component" value="Segment"/>
</dbReference>
<dbReference type="InterPro" id="IPR006620">
    <property type="entry name" value="Pro_4_hyd_alph"/>
</dbReference>
<dbReference type="SMART" id="SM00702">
    <property type="entry name" value="P4Hc"/>
    <property type="match status" value="1"/>
</dbReference>
<keyword evidence="2" id="KW-0223">Dioxygenase</keyword>
<dbReference type="EMBL" id="KU686199">
    <property type="protein sequence ID" value="AOV59014.1"/>
    <property type="molecule type" value="Genomic_DNA"/>
</dbReference>
<dbReference type="RefSeq" id="YP_009321294.1">
    <property type="nucleotide sequence ID" value="NC_031906.1"/>
</dbReference>
<protein>
    <submittedName>
        <fullName evidence="7">2OG-Fe(II) oxygenase</fullName>
    </submittedName>
</protein>
<dbReference type="GO" id="GO:0031418">
    <property type="term" value="F:L-ascorbic acid binding"/>
    <property type="evidence" value="ECO:0007669"/>
    <property type="project" value="InterPro"/>
</dbReference>
<name>A0A1D8KK81_9CAUD</name>
<evidence type="ECO:0000256" key="3">
    <source>
        <dbReference type="ARBA" id="ARBA00023002"/>
    </source>
</evidence>
<dbReference type="GO" id="GO:0005506">
    <property type="term" value="F:iron ion binding"/>
    <property type="evidence" value="ECO:0007669"/>
    <property type="project" value="InterPro"/>
</dbReference>
<dbReference type="EMBL" id="KU686198">
    <property type="protein sequence ID" value="AOV58775.1"/>
    <property type="molecule type" value="Genomic_DNA"/>
</dbReference>
<keyword evidence="3" id="KW-0560">Oxidoreductase</keyword>
<sequence>MAKQSGGLAPYRPIELMINKDLTKMEEDDFVMVWENFVPKAFCDQLIEYGDRVLDDKTGHEVNYADDSLNIMKGEQMYNGKHNRFDKSFMLNYHSDKWGTQVNQFLKSCALHYVSEFSQLRNVRMISTDIKFQRTPPGGGYHLWHYENASVHYAQRELVWMIYLNDIDDGGETEFQYQKRRIKPSTGTVVFFPAGLTHVHRGNMVLGETNKYIVTGWYIKAG</sequence>
<keyword evidence="8" id="KW-1185">Reference proteome</keyword>
<evidence type="ECO:0000313" key="5">
    <source>
        <dbReference type="EMBL" id="AOV58536.1"/>
    </source>
</evidence>
<feature type="domain" description="Prolyl 4-hydroxylase alpha subunit" evidence="4">
    <location>
        <begin position="29"/>
        <end position="219"/>
    </location>
</feature>
<evidence type="ECO:0000313" key="7">
    <source>
        <dbReference type="EMBL" id="AOV59014.1"/>
    </source>
</evidence>
<dbReference type="KEGG" id="vg:30306321"/>
<gene>
    <name evidence="7" type="ORF">C421010_031</name>
    <name evidence="5" type="ORF">S250808_031</name>
    <name evidence="6" type="ORF">T040910_031</name>
</gene>
<evidence type="ECO:0000313" key="9">
    <source>
        <dbReference type="Proteomes" id="UP000240804"/>
    </source>
</evidence>
<evidence type="ECO:0000256" key="2">
    <source>
        <dbReference type="ARBA" id="ARBA00022964"/>
    </source>
</evidence>
<evidence type="ECO:0000313" key="6">
    <source>
        <dbReference type="EMBL" id="AOV58775.1"/>
    </source>
</evidence>
<evidence type="ECO:0000256" key="1">
    <source>
        <dbReference type="ARBA" id="ARBA00001961"/>
    </source>
</evidence>
<dbReference type="Gene3D" id="2.60.120.620">
    <property type="entry name" value="q2cbj1_9rhob like domain"/>
    <property type="match status" value="1"/>
</dbReference>
<evidence type="ECO:0000313" key="8">
    <source>
        <dbReference type="Proteomes" id="UP000204537"/>
    </source>
</evidence>
<evidence type="ECO:0000259" key="4">
    <source>
        <dbReference type="SMART" id="SM00702"/>
    </source>
</evidence>
<dbReference type="InterPro" id="IPR044862">
    <property type="entry name" value="Pro_4_hyd_alph_FE2OG_OXY"/>
</dbReference>